<dbReference type="Proteomes" id="UP001341245">
    <property type="component" value="Unassembled WGS sequence"/>
</dbReference>
<comment type="caution">
    <text evidence="1">Lacks conserved residue(s) required for the propagation of feature annotation.</text>
</comment>
<dbReference type="InterPro" id="IPR008207">
    <property type="entry name" value="Sig_transdc_His_kin_Hpt_dom"/>
</dbReference>
<reference evidence="3 4" key="1">
    <citation type="submission" date="2023-11" db="EMBL/GenBank/DDBJ databases">
        <title>Draft genome sequence and annotation of the polyextremotolerant black yeast-like fungus Aureobasidium pullulans NRRL 62042.</title>
        <authorList>
            <person name="Dielentheis-Frenken M.R.E."/>
            <person name="Wibberg D."/>
            <person name="Blank L.M."/>
            <person name="Tiso T."/>
        </authorList>
    </citation>
    <scope>NUCLEOTIDE SEQUENCE [LARGE SCALE GENOMIC DNA]</scope>
    <source>
        <strain evidence="3 4">NRRL 62042</strain>
    </source>
</reference>
<dbReference type="Gene3D" id="1.20.120.160">
    <property type="entry name" value="HPT domain"/>
    <property type="match status" value="1"/>
</dbReference>
<accession>A0ABR0TFH0</accession>
<gene>
    <name evidence="3" type="ORF">QM012_001029</name>
</gene>
<name>A0ABR0TFH0_AURPU</name>
<protein>
    <recommendedName>
        <fullName evidence="2">HPt domain-containing protein</fullName>
    </recommendedName>
</protein>
<sequence length="185" mass="20443">MAVHQPSSYQAKRASISLLLQPININQPVMTAQAAALEKLSRSVDMSVFQELLDLDTPFELFSKDVVSEYLVMAPESLSSMRKNLTYVNLSQLHTSTQSLRCASMVLGLTRIEKACARIETILAHGVDLHYTGIGLSQICEILSYVVRDAHSHFELAKMAFTSFYNLPTSFPQDASDASSASIRL</sequence>
<feature type="domain" description="HPt" evidence="2">
    <location>
        <begin position="59"/>
        <end position="157"/>
    </location>
</feature>
<dbReference type="InterPro" id="IPR036641">
    <property type="entry name" value="HPT_dom_sf"/>
</dbReference>
<keyword evidence="4" id="KW-1185">Reference proteome</keyword>
<comment type="caution">
    <text evidence="3">The sequence shown here is derived from an EMBL/GenBank/DDBJ whole genome shotgun (WGS) entry which is preliminary data.</text>
</comment>
<proteinExistence type="predicted"/>
<organism evidence="3 4">
    <name type="scientific">Aureobasidium pullulans</name>
    <name type="common">Black yeast</name>
    <name type="synonym">Pullularia pullulans</name>
    <dbReference type="NCBI Taxonomy" id="5580"/>
    <lineage>
        <taxon>Eukaryota</taxon>
        <taxon>Fungi</taxon>
        <taxon>Dikarya</taxon>
        <taxon>Ascomycota</taxon>
        <taxon>Pezizomycotina</taxon>
        <taxon>Dothideomycetes</taxon>
        <taxon>Dothideomycetidae</taxon>
        <taxon>Dothideales</taxon>
        <taxon>Saccotheciaceae</taxon>
        <taxon>Aureobasidium</taxon>
    </lineage>
</organism>
<dbReference type="EMBL" id="JASGXD010000010">
    <property type="protein sequence ID" value="KAK6003184.1"/>
    <property type="molecule type" value="Genomic_DNA"/>
</dbReference>
<evidence type="ECO:0000259" key="2">
    <source>
        <dbReference type="PROSITE" id="PS50894"/>
    </source>
</evidence>
<evidence type="ECO:0000313" key="4">
    <source>
        <dbReference type="Proteomes" id="UP001341245"/>
    </source>
</evidence>
<evidence type="ECO:0000313" key="3">
    <source>
        <dbReference type="EMBL" id="KAK6003184.1"/>
    </source>
</evidence>
<dbReference type="SUPFAM" id="SSF47226">
    <property type="entry name" value="Histidine-containing phosphotransfer domain, HPT domain"/>
    <property type="match status" value="1"/>
</dbReference>
<dbReference type="PROSITE" id="PS50894">
    <property type="entry name" value="HPT"/>
    <property type="match status" value="1"/>
</dbReference>
<evidence type="ECO:0000256" key="1">
    <source>
        <dbReference type="PROSITE-ProRule" id="PRU00110"/>
    </source>
</evidence>